<evidence type="ECO:0000259" key="12">
    <source>
        <dbReference type="PROSITE" id="PS50011"/>
    </source>
</evidence>
<dbReference type="AlphaFoldDB" id="A0A0V1EFP6"/>
<dbReference type="EC" id="2.7.11.24" evidence="3"/>
<dbReference type="FunFam" id="3.30.200.20:FF:000769">
    <property type="entry name" value="Mitogen-activated protein kinase 14"/>
    <property type="match status" value="1"/>
</dbReference>
<dbReference type="FunFam" id="1.10.510.10:FF:000063">
    <property type="entry name" value="Mitogen-activated protein kinase 14"/>
    <property type="match status" value="1"/>
</dbReference>
<name>A0A0V1EFP6_TRIPS</name>
<evidence type="ECO:0000313" key="13">
    <source>
        <dbReference type="EMBL" id="KRY72613.1"/>
    </source>
</evidence>
<comment type="caution">
    <text evidence="13">The sequence shown here is derived from an EMBL/GenBank/DDBJ whole genome shotgun (WGS) entry which is preliminary data.</text>
</comment>
<dbReference type="PROSITE" id="PS00107">
    <property type="entry name" value="PROTEIN_KINASE_ATP"/>
    <property type="match status" value="1"/>
</dbReference>
<evidence type="ECO:0000256" key="11">
    <source>
        <dbReference type="SAM" id="Phobius"/>
    </source>
</evidence>
<dbReference type="GO" id="GO:0050832">
    <property type="term" value="P:defense response to fungus"/>
    <property type="evidence" value="ECO:0007669"/>
    <property type="project" value="UniProtKB-ARBA"/>
</dbReference>
<dbReference type="PRINTS" id="PR01773">
    <property type="entry name" value="P38MAPKINASE"/>
</dbReference>
<keyword evidence="8 13" id="KW-0418">Kinase</keyword>
<keyword evidence="9 10" id="KW-0067">ATP-binding</keyword>
<dbReference type="InterPro" id="IPR008352">
    <property type="entry name" value="MAPK_HOG-like"/>
</dbReference>
<dbReference type="GO" id="GO:0042742">
    <property type="term" value="P:defense response to bacterium"/>
    <property type="evidence" value="ECO:0007669"/>
    <property type="project" value="UniProtKB-ARBA"/>
</dbReference>
<reference evidence="13 14" key="1">
    <citation type="submission" date="2015-01" db="EMBL/GenBank/DDBJ databases">
        <title>Evolution of Trichinella species and genotypes.</title>
        <authorList>
            <person name="Korhonen P.K."/>
            <person name="Edoardo P."/>
            <person name="Giuseppe L.R."/>
            <person name="Gasser R.B."/>
        </authorList>
    </citation>
    <scope>NUCLEOTIDE SEQUENCE [LARGE SCALE GENOMIC DNA]</scope>
    <source>
        <strain evidence="13">ISS13</strain>
    </source>
</reference>
<evidence type="ECO:0000256" key="3">
    <source>
        <dbReference type="ARBA" id="ARBA00012411"/>
    </source>
</evidence>
<evidence type="ECO:0000256" key="6">
    <source>
        <dbReference type="ARBA" id="ARBA00022679"/>
    </source>
</evidence>
<evidence type="ECO:0000256" key="2">
    <source>
        <dbReference type="ARBA" id="ARBA00008832"/>
    </source>
</evidence>
<dbReference type="PROSITE" id="PS01351">
    <property type="entry name" value="MAPK"/>
    <property type="match status" value="1"/>
</dbReference>
<evidence type="ECO:0000256" key="8">
    <source>
        <dbReference type="ARBA" id="ARBA00022777"/>
    </source>
</evidence>
<accession>A0A0V1EFP6</accession>
<dbReference type="Proteomes" id="UP000054632">
    <property type="component" value="Unassembled WGS sequence"/>
</dbReference>
<dbReference type="GO" id="GO:0080135">
    <property type="term" value="P:regulation of cellular response to stress"/>
    <property type="evidence" value="ECO:0007669"/>
    <property type="project" value="UniProtKB-ARBA"/>
</dbReference>
<dbReference type="GO" id="GO:0006970">
    <property type="term" value="P:response to osmotic stress"/>
    <property type="evidence" value="ECO:0007669"/>
    <property type="project" value="UniProtKB-ARBA"/>
</dbReference>
<feature type="transmembrane region" description="Helical" evidence="11">
    <location>
        <begin position="168"/>
        <end position="194"/>
    </location>
</feature>
<dbReference type="InterPro" id="IPR000719">
    <property type="entry name" value="Prot_kinase_dom"/>
</dbReference>
<keyword evidence="4" id="KW-0723">Serine/threonine-protein kinase</keyword>
<dbReference type="GO" id="GO:0005524">
    <property type="term" value="F:ATP binding"/>
    <property type="evidence" value="ECO:0007669"/>
    <property type="project" value="UniProtKB-UniRule"/>
</dbReference>
<organism evidence="13 14">
    <name type="scientific">Trichinella pseudospiralis</name>
    <name type="common">Parasitic roundworm</name>
    <dbReference type="NCBI Taxonomy" id="6337"/>
    <lineage>
        <taxon>Eukaryota</taxon>
        <taxon>Metazoa</taxon>
        <taxon>Ecdysozoa</taxon>
        <taxon>Nematoda</taxon>
        <taxon>Enoplea</taxon>
        <taxon>Dorylaimia</taxon>
        <taxon>Trichinellida</taxon>
        <taxon>Trichinellidae</taxon>
        <taxon>Trichinella</taxon>
    </lineage>
</organism>
<dbReference type="InterPro" id="IPR050117">
    <property type="entry name" value="MAPK"/>
</dbReference>
<dbReference type="GO" id="GO:0004707">
    <property type="term" value="F:MAP kinase activity"/>
    <property type="evidence" value="ECO:0007669"/>
    <property type="project" value="UniProtKB-EC"/>
</dbReference>
<dbReference type="SUPFAM" id="SSF56112">
    <property type="entry name" value="Protein kinase-like (PK-like)"/>
    <property type="match status" value="1"/>
</dbReference>
<dbReference type="EMBL" id="JYDR01000042">
    <property type="protein sequence ID" value="KRY72613.1"/>
    <property type="molecule type" value="Genomic_DNA"/>
</dbReference>
<dbReference type="GO" id="GO:0009408">
    <property type="term" value="P:response to heat"/>
    <property type="evidence" value="ECO:0007669"/>
    <property type="project" value="UniProtKB-ARBA"/>
</dbReference>
<dbReference type="GO" id="GO:0006955">
    <property type="term" value="P:immune response"/>
    <property type="evidence" value="ECO:0007669"/>
    <property type="project" value="UniProtKB-ARBA"/>
</dbReference>
<evidence type="ECO:0000256" key="1">
    <source>
        <dbReference type="ARBA" id="ARBA00001946"/>
    </source>
</evidence>
<dbReference type="CDD" id="cd07851">
    <property type="entry name" value="STKc_p38"/>
    <property type="match status" value="1"/>
</dbReference>
<sequence length="733" mass="84309">LYCANQVHSSNKTSDVRGYYVKFCLFSHEHIRTTCRKRFSNSSPVRIQAEMRNMYTNPATNRSGAQRERLRTHLIFGPAPNRLARKSRRRKGANLQKPSSIQHDVAVQTPLELDPSQWTGNQRVVHYGPMAYRDPYIYYYPKGWNVLYPAQFGFFPYRTRKFRGSSPIVCLSAFGVFCSIGGAVMTYLAYYVLFLEDDQPLHPIQIVGPFLLFIGIWLLMIGSLWWLCSLNLCSEHLRHTQPHHVKPRKIVRQDDEFQMPKIRKNVAENSPYLPPPPPPLPVLQNACTDLSLYEPVKEMKLYPPAFPGVGSLNLSTSSVSYVTPYGTLRKTSNHGDETSLVFENHSFAPTLRDGTTRSTSFRLARRPDQNKAMKVDYQSLELNKTEWKVPNYYEDLIPVGHGAYGCVCSARDKRRGTRVAIKKLMRPFQSAIHAKRTFRELKVLKHMKHENVIDLVDLFTCDESAESLTDVYMASSLMGTDLSNILKIQQLTEDHVQFLVYQILRGLKYIHSAGIIHRDLKPSNIAVNEDCELRILDFGLARQANDEMTGYVATRWYRAPEIVLNWMHYDKTVDIWSVGCIMGELITRKPLFPGADYIDQLNRIMQLVGTPDEELISKMQSDDAKNYIRSLPKLEPQDFKQVFTGGSDSAIDLLQKMLILDPDKRLTATEALEHPYVSQFHDPDDEPDCEPIDFFFDNLELPLDEWRKLIWKEIEEFVPEPIPPLSDQTTENS</sequence>
<proteinExistence type="inferred from homology"/>
<evidence type="ECO:0000313" key="14">
    <source>
        <dbReference type="Proteomes" id="UP000054632"/>
    </source>
</evidence>
<evidence type="ECO:0000256" key="5">
    <source>
        <dbReference type="ARBA" id="ARBA00022553"/>
    </source>
</evidence>
<dbReference type="Gene3D" id="1.10.510.10">
    <property type="entry name" value="Transferase(Phosphotransferase) domain 1"/>
    <property type="match status" value="1"/>
</dbReference>
<evidence type="ECO:0000256" key="7">
    <source>
        <dbReference type="ARBA" id="ARBA00022741"/>
    </source>
</evidence>
<keyword evidence="11" id="KW-0812">Transmembrane</keyword>
<dbReference type="InterPro" id="IPR017441">
    <property type="entry name" value="Protein_kinase_ATP_BS"/>
</dbReference>
<dbReference type="Pfam" id="PF00069">
    <property type="entry name" value="Pkinase"/>
    <property type="match status" value="1"/>
</dbReference>
<feature type="binding site" evidence="10">
    <location>
        <position position="423"/>
    </location>
    <ligand>
        <name>ATP</name>
        <dbReference type="ChEBI" id="CHEBI:30616"/>
    </ligand>
</feature>
<dbReference type="Gene3D" id="3.30.200.20">
    <property type="entry name" value="Phosphorylase Kinase, domain 1"/>
    <property type="match status" value="1"/>
</dbReference>
<feature type="transmembrane region" description="Helical" evidence="11">
    <location>
        <begin position="206"/>
        <end position="228"/>
    </location>
</feature>
<evidence type="ECO:0000256" key="9">
    <source>
        <dbReference type="ARBA" id="ARBA00022840"/>
    </source>
</evidence>
<dbReference type="InterPro" id="IPR011009">
    <property type="entry name" value="Kinase-like_dom_sf"/>
</dbReference>
<dbReference type="InterPro" id="IPR003527">
    <property type="entry name" value="MAP_kinase_CS"/>
</dbReference>
<dbReference type="GO" id="GO:0005737">
    <property type="term" value="C:cytoplasm"/>
    <property type="evidence" value="ECO:0007669"/>
    <property type="project" value="UniProtKB-ARBA"/>
</dbReference>
<evidence type="ECO:0000256" key="4">
    <source>
        <dbReference type="ARBA" id="ARBA00022527"/>
    </source>
</evidence>
<evidence type="ECO:0000256" key="10">
    <source>
        <dbReference type="PROSITE-ProRule" id="PRU10141"/>
    </source>
</evidence>
<gene>
    <name evidence="13" type="primary">mapk14</name>
    <name evidence="13" type="ORF">T4A_1025</name>
</gene>
<dbReference type="PANTHER" id="PTHR24055">
    <property type="entry name" value="MITOGEN-ACTIVATED PROTEIN KINASE"/>
    <property type="match status" value="1"/>
</dbReference>
<feature type="non-terminal residue" evidence="13">
    <location>
        <position position="1"/>
    </location>
</feature>
<comment type="similarity">
    <text evidence="2">Belongs to the protein kinase superfamily. CMGC Ser/Thr protein kinase family. MAP kinase subfamily.</text>
</comment>
<protein>
    <recommendedName>
        <fullName evidence="3">mitogen-activated protein kinase</fullName>
        <ecNumber evidence="3">2.7.11.24</ecNumber>
    </recommendedName>
</protein>
<keyword evidence="11" id="KW-0472">Membrane</keyword>
<comment type="cofactor">
    <cofactor evidence="1">
        <name>Mg(2+)</name>
        <dbReference type="ChEBI" id="CHEBI:18420"/>
    </cofactor>
</comment>
<keyword evidence="11" id="KW-1133">Transmembrane helix</keyword>
<dbReference type="GO" id="GO:0000302">
    <property type="term" value="P:response to reactive oxygen species"/>
    <property type="evidence" value="ECO:0007669"/>
    <property type="project" value="UniProtKB-ARBA"/>
</dbReference>
<dbReference type="SMART" id="SM00220">
    <property type="entry name" value="S_TKc"/>
    <property type="match status" value="1"/>
</dbReference>
<dbReference type="PROSITE" id="PS50011">
    <property type="entry name" value="PROTEIN_KINASE_DOM"/>
    <property type="match status" value="1"/>
</dbReference>
<keyword evidence="7 10" id="KW-0547">Nucleotide-binding</keyword>
<keyword evidence="6" id="KW-0808">Transferase</keyword>
<feature type="domain" description="Protein kinase" evidence="12">
    <location>
        <begin position="393"/>
        <end position="677"/>
    </location>
</feature>
<dbReference type="GO" id="GO:0071248">
    <property type="term" value="P:cellular response to metal ion"/>
    <property type="evidence" value="ECO:0007669"/>
    <property type="project" value="UniProtKB-ARBA"/>
</dbReference>
<keyword evidence="5" id="KW-0597">Phosphoprotein</keyword>